<keyword evidence="6 8" id="KW-1133">Transmembrane helix</keyword>
<evidence type="ECO:0000256" key="3">
    <source>
        <dbReference type="ARBA" id="ARBA00022475"/>
    </source>
</evidence>
<evidence type="ECO:0000259" key="10">
    <source>
        <dbReference type="Pfam" id="PF19029"/>
    </source>
</evidence>
<dbReference type="GO" id="GO:0043022">
    <property type="term" value="F:ribosome binding"/>
    <property type="evidence" value="ECO:0007669"/>
    <property type="project" value="InterPro"/>
</dbReference>
<sequence>MPAKDNAAKDVQAEDQFIESVKNSLDDAEKLLREAADATGDKAAELRDKALRSLRRTREALYDTQDALLLRGRQAVHATDDYVHDNPWQAIGVAGLTGLLVGMLISRR</sequence>
<keyword evidence="4" id="KW-0997">Cell inner membrane</keyword>
<protein>
    <recommendedName>
        <fullName evidence="13">DUF883 domain-containing protein</fullName>
    </recommendedName>
</protein>
<gene>
    <name evidence="11" type="ORF">CEY11_08420</name>
</gene>
<proteinExistence type="inferred from homology"/>
<evidence type="ECO:0000256" key="6">
    <source>
        <dbReference type="ARBA" id="ARBA00022989"/>
    </source>
</evidence>
<evidence type="ECO:0000256" key="4">
    <source>
        <dbReference type="ARBA" id="ARBA00022519"/>
    </source>
</evidence>
<evidence type="ECO:0000256" key="2">
    <source>
        <dbReference type="ARBA" id="ARBA00010423"/>
    </source>
</evidence>
<dbReference type="RefSeq" id="WP_088602935.1">
    <property type="nucleotide sequence ID" value="NZ_NJIH01000004.1"/>
</dbReference>
<evidence type="ECO:0008006" key="13">
    <source>
        <dbReference type="Google" id="ProtNLM"/>
    </source>
</evidence>
<reference evidence="12" key="1">
    <citation type="submission" date="2017-06" db="EMBL/GenBank/DDBJ databases">
        <title>Herbaspirillum phytohormonus sp. nov., isolated from the root nodule of Robinia pseudoacacia in lead-zinc mine.</title>
        <authorList>
            <person name="Fan M."/>
            <person name="Lin Y."/>
        </authorList>
    </citation>
    <scope>NUCLEOTIDE SEQUENCE [LARGE SCALE GENOMIC DNA]</scope>
    <source>
        <strain evidence="12">SC-089</strain>
    </source>
</reference>
<comment type="similarity">
    <text evidence="2">Belongs to the ElaB/YgaM/YqjD family.</text>
</comment>
<keyword evidence="5 8" id="KW-0812">Transmembrane</keyword>
<organism evidence="11 12">
    <name type="scientific">Candidimonas nitroreducens</name>
    <dbReference type="NCBI Taxonomy" id="683354"/>
    <lineage>
        <taxon>Bacteria</taxon>
        <taxon>Pseudomonadati</taxon>
        <taxon>Pseudomonadota</taxon>
        <taxon>Betaproteobacteria</taxon>
        <taxon>Burkholderiales</taxon>
        <taxon>Alcaligenaceae</taxon>
        <taxon>Candidimonas</taxon>
    </lineage>
</organism>
<dbReference type="OrthoDB" id="9181874at2"/>
<feature type="transmembrane region" description="Helical" evidence="8">
    <location>
        <begin position="88"/>
        <end position="106"/>
    </location>
</feature>
<dbReference type="InterPro" id="IPR043604">
    <property type="entry name" value="DUF883_N"/>
</dbReference>
<dbReference type="Pfam" id="PF19029">
    <property type="entry name" value="DUF883_C"/>
    <property type="match status" value="1"/>
</dbReference>
<dbReference type="EMBL" id="NJIH01000004">
    <property type="protein sequence ID" value="OWT61848.1"/>
    <property type="molecule type" value="Genomic_DNA"/>
</dbReference>
<feature type="domain" description="DUF883" evidence="10">
    <location>
        <begin position="79"/>
        <end position="108"/>
    </location>
</feature>
<evidence type="ECO:0000256" key="5">
    <source>
        <dbReference type="ARBA" id="ARBA00022692"/>
    </source>
</evidence>
<name>A0A225MKS5_9BURK</name>
<dbReference type="Pfam" id="PF05957">
    <property type="entry name" value="DUF883"/>
    <property type="match status" value="1"/>
</dbReference>
<dbReference type="PANTHER" id="PTHR35893">
    <property type="entry name" value="INNER MEMBRANE PROTEIN-RELATED"/>
    <property type="match status" value="1"/>
</dbReference>
<evidence type="ECO:0000256" key="7">
    <source>
        <dbReference type="ARBA" id="ARBA00023136"/>
    </source>
</evidence>
<keyword evidence="7 8" id="KW-0472">Membrane</keyword>
<comment type="caution">
    <text evidence="11">The sequence shown here is derived from an EMBL/GenBank/DDBJ whole genome shotgun (WGS) entry which is preliminary data.</text>
</comment>
<dbReference type="GO" id="GO:0005886">
    <property type="term" value="C:plasma membrane"/>
    <property type="evidence" value="ECO:0007669"/>
    <property type="project" value="UniProtKB-SubCell"/>
</dbReference>
<feature type="domain" description="DUF883" evidence="9">
    <location>
        <begin position="18"/>
        <end position="67"/>
    </location>
</feature>
<accession>A0A225MKS5</accession>
<dbReference type="AlphaFoldDB" id="A0A225MKS5"/>
<evidence type="ECO:0000313" key="11">
    <source>
        <dbReference type="EMBL" id="OWT61848.1"/>
    </source>
</evidence>
<keyword evidence="3" id="KW-1003">Cell membrane</keyword>
<comment type="subcellular location">
    <subcellularLocation>
        <location evidence="1">Cell inner membrane</location>
        <topology evidence="1">Single-pass membrane protein</topology>
    </subcellularLocation>
</comment>
<evidence type="ECO:0000313" key="12">
    <source>
        <dbReference type="Proteomes" id="UP000214603"/>
    </source>
</evidence>
<evidence type="ECO:0000256" key="1">
    <source>
        <dbReference type="ARBA" id="ARBA00004377"/>
    </source>
</evidence>
<dbReference type="Proteomes" id="UP000214603">
    <property type="component" value="Unassembled WGS sequence"/>
</dbReference>
<evidence type="ECO:0000256" key="8">
    <source>
        <dbReference type="SAM" id="Phobius"/>
    </source>
</evidence>
<dbReference type="InterPro" id="IPR010279">
    <property type="entry name" value="YqjD/ElaB"/>
</dbReference>
<dbReference type="PANTHER" id="PTHR35893:SF3">
    <property type="entry name" value="INNER MEMBRANE PROTEIN"/>
    <property type="match status" value="1"/>
</dbReference>
<dbReference type="InterPro" id="IPR043605">
    <property type="entry name" value="DUF883_C"/>
</dbReference>
<evidence type="ECO:0000259" key="9">
    <source>
        <dbReference type="Pfam" id="PF05957"/>
    </source>
</evidence>
<keyword evidence="12" id="KW-1185">Reference proteome</keyword>